<comment type="caution">
    <text evidence="6">The sequence shown here is derived from an EMBL/GenBank/DDBJ whole genome shotgun (WGS) entry which is preliminary data.</text>
</comment>
<dbReference type="Gene3D" id="3.40.50.300">
    <property type="entry name" value="P-loop containing nucleotide triphosphate hydrolases"/>
    <property type="match status" value="1"/>
</dbReference>
<comment type="cofactor">
    <cofactor evidence="1">
        <name>Mg(2+)</name>
        <dbReference type="ChEBI" id="CHEBI:18420"/>
    </cofactor>
</comment>
<reference evidence="6" key="2">
    <citation type="submission" date="2022-01" db="EMBL/GenBank/DDBJ databases">
        <authorList>
            <person name="Yamashiro T."/>
            <person name="Shiraishi A."/>
            <person name="Satake H."/>
            <person name="Nakayama K."/>
        </authorList>
    </citation>
    <scope>NUCLEOTIDE SEQUENCE</scope>
</reference>
<feature type="region of interest" description="Disordered" evidence="2">
    <location>
        <begin position="1675"/>
        <end position="1753"/>
    </location>
</feature>
<keyword evidence="3" id="KW-1133">Transmembrane helix</keyword>
<dbReference type="InterPro" id="IPR025476">
    <property type="entry name" value="Helitron_helicase-like"/>
</dbReference>
<dbReference type="Gene3D" id="2.40.50.140">
    <property type="entry name" value="Nucleic acid-binding proteins"/>
    <property type="match status" value="2"/>
</dbReference>
<evidence type="ECO:0000256" key="2">
    <source>
        <dbReference type="SAM" id="MobiDB-lite"/>
    </source>
</evidence>
<keyword evidence="3" id="KW-0812">Transmembrane</keyword>
<name>A0ABQ5GPF8_9ASTR</name>
<dbReference type="InterPro" id="IPR027417">
    <property type="entry name" value="P-loop_NTPase"/>
</dbReference>
<dbReference type="EMBL" id="BQNB010018686">
    <property type="protein sequence ID" value="GJT77145.1"/>
    <property type="molecule type" value="Genomic_DNA"/>
</dbReference>
<dbReference type="InterPro" id="IPR010285">
    <property type="entry name" value="DNA_helicase_pif1-like_DEAD"/>
</dbReference>
<comment type="similarity">
    <text evidence="1">Belongs to the helicase family.</text>
</comment>
<evidence type="ECO:0000259" key="5">
    <source>
        <dbReference type="Pfam" id="PF14214"/>
    </source>
</evidence>
<evidence type="ECO:0000256" key="1">
    <source>
        <dbReference type="RuleBase" id="RU363044"/>
    </source>
</evidence>
<evidence type="ECO:0000313" key="6">
    <source>
        <dbReference type="EMBL" id="GJT77145.1"/>
    </source>
</evidence>
<keyword evidence="1" id="KW-0378">Hydrolase</keyword>
<dbReference type="PANTHER" id="PTHR10492">
    <property type="match status" value="1"/>
</dbReference>
<proteinExistence type="inferred from homology"/>
<dbReference type="Pfam" id="PF05970">
    <property type="entry name" value="PIF1"/>
    <property type="match status" value="1"/>
</dbReference>
<keyword evidence="3" id="KW-0472">Membrane</keyword>
<dbReference type="Pfam" id="PF14214">
    <property type="entry name" value="Helitron_like_N"/>
    <property type="match status" value="1"/>
</dbReference>
<feature type="compositionally biased region" description="Polar residues" evidence="2">
    <location>
        <begin position="1705"/>
        <end position="1717"/>
    </location>
</feature>
<dbReference type="Proteomes" id="UP001151760">
    <property type="component" value="Unassembled WGS sequence"/>
</dbReference>
<keyword evidence="1" id="KW-0547">Nucleotide-binding</keyword>
<evidence type="ECO:0000259" key="4">
    <source>
        <dbReference type="Pfam" id="PF05970"/>
    </source>
</evidence>
<protein>
    <recommendedName>
        <fullName evidence="1">ATP-dependent DNA helicase</fullName>
        <ecNumber evidence="1">5.6.2.3</ecNumber>
    </recommendedName>
</protein>
<dbReference type="InterPro" id="IPR012340">
    <property type="entry name" value="NA-bd_OB-fold"/>
</dbReference>
<evidence type="ECO:0000256" key="3">
    <source>
        <dbReference type="SAM" id="Phobius"/>
    </source>
</evidence>
<organism evidence="6 7">
    <name type="scientific">Tanacetum coccineum</name>
    <dbReference type="NCBI Taxonomy" id="301880"/>
    <lineage>
        <taxon>Eukaryota</taxon>
        <taxon>Viridiplantae</taxon>
        <taxon>Streptophyta</taxon>
        <taxon>Embryophyta</taxon>
        <taxon>Tracheophyta</taxon>
        <taxon>Spermatophyta</taxon>
        <taxon>Magnoliopsida</taxon>
        <taxon>eudicotyledons</taxon>
        <taxon>Gunneridae</taxon>
        <taxon>Pentapetalae</taxon>
        <taxon>asterids</taxon>
        <taxon>campanulids</taxon>
        <taxon>Asterales</taxon>
        <taxon>Asteraceae</taxon>
        <taxon>Asteroideae</taxon>
        <taxon>Anthemideae</taxon>
        <taxon>Anthemidinae</taxon>
        <taxon>Tanacetum</taxon>
    </lineage>
</organism>
<feature type="compositionally biased region" description="Low complexity" evidence="2">
    <location>
        <begin position="1678"/>
        <end position="1688"/>
    </location>
</feature>
<dbReference type="EC" id="5.6.2.3" evidence="1"/>
<accession>A0ABQ5GPF8</accession>
<feature type="domain" description="DNA helicase Pif1-like DEAD-box helicase" evidence="4">
    <location>
        <begin position="1127"/>
        <end position="1258"/>
    </location>
</feature>
<keyword evidence="1 6" id="KW-0347">Helicase</keyword>
<dbReference type="GO" id="GO:0004386">
    <property type="term" value="F:helicase activity"/>
    <property type="evidence" value="ECO:0007669"/>
    <property type="project" value="UniProtKB-KW"/>
</dbReference>
<reference evidence="6" key="1">
    <citation type="journal article" date="2022" name="Int. J. Mol. Sci.">
        <title>Draft Genome of Tanacetum Coccineum: Genomic Comparison of Closely Related Tanacetum-Family Plants.</title>
        <authorList>
            <person name="Yamashiro T."/>
            <person name="Shiraishi A."/>
            <person name="Nakayama K."/>
            <person name="Satake H."/>
        </authorList>
    </citation>
    <scope>NUCLEOTIDE SEQUENCE</scope>
</reference>
<gene>
    <name evidence="6" type="ORF">Tco_1043870</name>
</gene>
<keyword evidence="1" id="KW-0227">DNA damage</keyword>
<feature type="domain" description="Helitron helicase-like" evidence="5">
    <location>
        <begin position="505"/>
        <end position="688"/>
    </location>
</feature>
<keyword evidence="7" id="KW-1185">Reference proteome</keyword>
<dbReference type="SUPFAM" id="SSF52540">
    <property type="entry name" value="P-loop containing nucleoside triphosphate hydrolases"/>
    <property type="match status" value="1"/>
</dbReference>
<dbReference type="PANTHER" id="PTHR10492:SF96">
    <property type="entry name" value="ATP-DEPENDENT DNA HELICASE"/>
    <property type="match status" value="1"/>
</dbReference>
<comment type="catalytic activity">
    <reaction evidence="1">
        <text>ATP + H2O = ADP + phosphate + H(+)</text>
        <dbReference type="Rhea" id="RHEA:13065"/>
        <dbReference type="ChEBI" id="CHEBI:15377"/>
        <dbReference type="ChEBI" id="CHEBI:15378"/>
        <dbReference type="ChEBI" id="CHEBI:30616"/>
        <dbReference type="ChEBI" id="CHEBI:43474"/>
        <dbReference type="ChEBI" id="CHEBI:456216"/>
        <dbReference type="EC" id="5.6.2.3"/>
    </reaction>
</comment>
<feature type="transmembrane region" description="Helical" evidence="3">
    <location>
        <begin position="21"/>
        <end position="41"/>
    </location>
</feature>
<keyword evidence="1" id="KW-0067">ATP-binding</keyword>
<keyword evidence="1" id="KW-0233">DNA recombination</keyword>
<dbReference type="SUPFAM" id="SSF50249">
    <property type="entry name" value="Nucleic acid-binding proteins"/>
    <property type="match status" value="2"/>
</dbReference>
<keyword evidence="1" id="KW-0234">DNA repair</keyword>
<sequence>MDQQSTMLFATSVLDSQICIQVLWLLKWFFIYSLLFSWFPMQKTQKNLSCIYTCLRGILRFVEEIQTEIVLKLSEDAQLYLDVFQRYSRYSVGKQKVHCSASSTGGIGSGKQKSTLHQTVSDVGCRVSRPVSAGSPFRNTQDAVVGGFPLPNYRKRITADLHLTPVPSATTTSKTSRYFGCLDQPLSTRPCLDYEPCSNQPFSTRSRVNSHASNSTMHTGSTYAYLDLGDCNQHCHHCGASFWYRERLKGRLYNQRPEYHLCCGGGQIYMQPERDPPDYIKNLLQNKHFMEKIRAYNQMFAMTSFGAKIDESVNAGRGPYVFKVSGQIYHWIGSLCPPVGEAPRFLQLYIYDTDNEVENRMRHFGGADNSYLDTQIVEGLIQFLDAHNELIQLFRTARDKCREMDIPDFKIRLYNAEGARGYELPTSNTLGAMVFENGITTNKEFDVIIEHKDGPPQRINKLHRSYMSLQFPLLFIYGQPGYHTELKLRSADSDERPKRMTMLAYYRYQLHFRLKQYDLIFRGGRLFQQYVVSVFCTIEQNRLDFIRKNQNNIRSDYLSGLYDALSRGERDGYEVGGRIILPMSFTGGPRYMYAHYLDALAICRKLGNPQFFITFTCNVNWPEIKRFMAEYPELTPADRADVVCRVFEQKIQAFVAFLKEERTFGNVTGVLYTVEFQKRGLPHCHTLLWVDSGSKIQMPEDVDRFISAELPDPQIDQDGYKVVSEFMMHGPCGAASLEAACMKGDKCSKKFPKKFNSKTFFDDKGHVHYQRRDTSISTTKHEFKLDNAYVVPYNRDLLLAFQAHINVEYCGWSMLIKYLFKYISKGTDRIFARVSKPVGTSSTEAGPSRQMVDEIKNYVEGRFVCAHEAYWRILKFDIHRREPAVQVLSVHLQDMQRLTFRDTDRLESVVNLPGKKDTTLTQWFAYNAANEDGRHLTYLEFPSEFVWYPDRKSWSPRRTNKSSIGRLAYVHPTSGELFYLRILLCNQKGCRDFWEVQKVNNVLHPTYRAACEALGLLGDDREWEIAIEEACGSATPEQLRYVFAHILLHCEVTNPCRLWVKYWKEMSHDIPRRVSQMVQIPDYHLNDGSLEWPPEHLLTQLSNRLLMEERNYNVDMLKNEKNDLVPKLNVQQKSIYDLIINANSNNRQELIFVYGHGGTGKTFLWKAIISSLRSEEKIVLAVASSGIASLLLPSGRTAHSRFKLPLELTEESLCRITKNSHLGKLLADTDLIIWDEAPMNDRRCFEALDRTLRDILCQPASFFEDEEEPENASWVDVPPSYCVPPDDQGLSNLIDFIYDQSTLQAPSAVTLQQKAIVCPKNETADLINSKVLDMVPGESRTYMSQDEAMPTGNDRAETEMLYLFTSHNQLESKLPKRDNNNKMQYPVLTDYIGCLRSSSDTSPFGDPNRRQGLRRKIDIENLNGNIVEFTMWDEMAKHFEQADIQNMKQPVIIAVSSCRVSKYRATHYYLNPNIPEAEESRALFKARYQDRPPLPISKFPHQDVQQEKIRNRFSLKTIMEQNPNTYKGIRFTAEATITGINMDREWYYISCHECSKPAITQGDYYACLNHGTQPSPFFRYKFKGYITDTTTTAPLTFFTPAADKVTDHPCSELVEKYKPADPKKIPAEILAAQGKSGIFQFHLNSMGSFTDLTLNAVYDIKKPTNSTADIAQAVDEGTASSTSAIITETIEKEEDTDKRKEKSSPQAGTPPSSQFTITERPKNQQEPHSTQPKSAKRIIFNQESTDPKKQKKD</sequence>
<evidence type="ECO:0000313" key="7">
    <source>
        <dbReference type="Proteomes" id="UP001151760"/>
    </source>
</evidence>